<feature type="compositionally biased region" description="Basic and acidic residues" evidence="1">
    <location>
        <begin position="7"/>
        <end position="20"/>
    </location>
</feature>
<gene>
    <name evidence="2" type="ORF">QBC32DRAFT_136000</name>
</gene>
<feature type="region of interest" description="Disordered" evidence="1">
    <location>
        <begin position="95"/>
        <end position="115"/>
    </location>
</feature>
<organism evidence="2 3">
    <name type="scientific">Pseudoneurospora amorphoporcata</name>
    <dbReference type="NCBI Taxonomy" id="241081"/>
    <lineage>
        <taxon>Eukaryota</taxon>
        <taxon>Fungi</taxon>
        <taxon>Dikarya</taxon>
        <taxon>Ascomycota</taxon>
        <taxon>Pezizomycotina</taxon>
        <taxon>Sordariomycetes</taxon>
        <taxon>Sordariomycetidae</taxon>
        <taxon>Sordariales</taxon>
        <taxon>Sordariaceae</taxon>
        <taxon>Pseudoneurospora</taxon>
    </lineage>
</organism>
<feature type="region of interest" description="Disordered" evidence="1">
    <location>
        <begin position="395"/>
        <end position="445"/>
    </location>
</feature>
<feature type="compositionally biased region" description="Basic and acidic residues" evidence="1">
    <location>
        <begin position="399"/>
        <end position="440"/>
    </location>
</feature>
<protein>
    <submittedName>
        <fullName evidence="2">Uncharacterized protein</fullName>
    </submittedName>
</protein>
<feature type="region of interest" description="Disordered" evidence="1">
    <location>
        <begin position="356"/>
        <end position="381"/>
    </location>
</feature>
<evidence type="ECO:0000313" key="2">
    <source>
        <dbReference type="EMBL" id="KAK3952703.1"/>
    </source>
</evidence>
<proteinExistence type="predicted"/>
<sequence length="462" mass="51557">MSVTVEEPQRGPEEPPKEASEQEPGSVDNHAHLQKNGQNDRHDSGASRIVMAYIPNYTPASPAPGCTEASDSERRPSTPSLTARLNQAMDEYRAREERVGDQGFEGDTNTPGELREYTPEYQQPYYHGLSPWGWTPYHPAFGPPLYVQPPVQQYQQQQYCAVPHHHSSPSPDHPHPYRFAHPPPPHLFAPYPSDPRISPLHFPPVSAYTCPPALIQAHPYPQPHPFQPPLAQDPRITNLTHRLQDIQDQLNGLDAAHEVEIWRHGKYNFHRHGAKQLRKIKRGKVEEMVSVVRELRGLAVSGWQPRGRCSPQPRQEDMCWPPGPGLGYGGEGVFEQGGSCGCGYVDSPRDSALESMAGECGTTVDGEASPDSSKKTETGRIVTADGTRARTYSLPLDSSMEKPSERVEAVETHEQQQHGEANENEQGQHTEKTSTPRERAGSWSEAIISEELRGIWREKMSI</sequence>
<evidence type="ECO:0000313" key="3">
    <source>
        <dbReference type="Proteomes" id="UP001303222"/>
    </source>
</evidence>
<reference evidence="2" key="1">
    <citation type="journal article" date="2023" name="Mol. Phylogenet. Evol.">
        <title>Genome-scale phylogeny and comparative genomics of the fungal order Sordariales.</title>
        <authorList>
            <person name="Hensen N."/>
            <person name="Bonometti L."/>
            <person name="Westerberg I."/>
            <person name="Brannstrom I.O."/>
            <person name="Guillou S."/>
            <person name="Cros-Aarteil S."/>
            <person name="Calhoun S."/>
            <person name="Haridas S."/>
            <person name="Kuo A."/>
            <person name="Mondo S."/>
            <person name="Pangilinan J."/>
            <person name="Riley R."/>
            <person name="LaButti K."/>
            <person name="Andreopoulos B."/>
            <person name="Lipzen A."/>
            <person name="Chen C."/>
            <person name="Yan M."/>
            <person name="Daum C."/>
            <person name="Ng V."/>
            <person name="Clum A."/>
            <person name="Steindorff A."/>
            <person name="Ohm R.A."/>
            <person name="Martin F."/>
            <person name="Silar P."/>
            <person name="Natvig D.O."/>
            <person name="Lalanne C."/>
            <person name="Gautier V."/>
            <person name="Ament-Velasquez S.L."/>
            <person name="Kruys A."/>
            <person name="Hutchinson M.I."/>
            <person name="Powell A.J."/>
            <person name="Barry K."/>
            <person name="Miller A.N."/>
            <person name="Grigoriev I.V."/>
            <person name="Debuchy R."/>
            <person name="Gladieux P."/>
            <person name="Hiltunen Thoren M."/>
            <person name="Johannesson H."/>
        </authorList>
    </citation>
    <scope>NUCLEOTIDE SEQUENCE</scope>
    <source>
        <strain evidence="2">CBS 626.80</strain>
    </source>
</reference>
<name>A0AAN6NYZ9_9PEZI</name>
<dbReference type="Proteomes" id="UP001303222">
    <property type="component" value="Unassembled WGS sequence"/>
</dbReference>
<feature type="region of interest" description="Disordered" evidence="1">
    <location>
        <begin position="1"/>
        <end position="83"/>
    </location>
</feature>
<dbReference type="AlphaFoldDB" id="A0AAN6NYZ9"/>
<keyword evidence="3" id="KW-1185">Reference proteome</keyword>
<comment type="caution">
    <text evidence="2">The sequence shown here is derived from an EMBL/GenBank/DDBJ whole genome shotgun (WGS) entry which is preliminary data.</text>
</comment>
<dbReference type="EMBL" id="MU859119">
    <property type="protein sequence ID" value="KAK3952703.1"/>
    <property type="molecule type" value="Genomic_DNA"/>
</dbReference>
<evidence type="ECO:0000256" key="1">
    <source>
        <dbReference type="SAM" id="MobiDB-lite"/>
    </source>
</evidence>
<accession>A0AAN6NYZ9</accession>
<reference evidence="2" key="2">
    <citation type="submission" date="2023-06" db="EMBL/GenBank/DDBJ databases">
        <authorList>
            <consortium name="Lawrence Berkeley National Laboratory"/>
            <person name="Mondo S.J."/>
            <person name="Hensen N."/>
            <person name="Bonometti L."/>
            <person name="Westerberg I."/>
            <person name="Brannstrom I.O."/>
            <person name="Guillou S."/>
            <person name="Cros-Aarteil S."/>
            <person name="Calhoun S."/>
            <person name="Haridas S."/>
            <person name="Kuo A."/>
            <person name="Pangilinan J."/>
            <person name="Riley R."/>
            <person name="Labutti K."/>
            <person name="Andreopoulos B."/>
            <person name="Lipzen A."/>
            <person name="Chen C."/>
            <person name="Yanf M."/>
            <person name="Daum C."/>
            <person name="Ng V."/>
            <person name="Clum A."/>
            <person name="Steindorff A."/>
            <person name="Ohm R."/>
            <person name="Martin F."/>
            <person name="Silar P."/>
            <person name="Natvig D."/>
            <person name="Lalanne C."/>
            <person name="Gautier V."/>
            <person name="Ament-Velasquez S.L."/>
            <person name="Kruys A."/>
            <person name="Hutchinson M.I."/>
            <person name="Powell A.J."/>
            <person name="Barry K."/>
            <person name="Miller A.N."/>
            <person name="Grigoriev I.V."/>
            <person name="Debuchy R."/>
            <person name="Gladieux P."/>
            <person name="Thoren M.H."/>
            <person name="Johannesson H."/>
        </authorList>
    </citation>
    <scope>NUCLEOTIDE SEQUENCE</scope>
    <source>
        <strain evidence="2">CBS 626.80</strain>
    </source>
</reference>